<evidence type="ECO:0000256" key="7">
    <source>
        <dbReference type="ARBA" id="ARBA00023273"/>
    </source>
</evidence>
<keyword evidence="5" id="KW-0969">Cilium</keyword>
<evidence type="ECO:0000256" key="3">
    <source>
        <dbReference type="ARBA" id="ARBA00017206"/>
    </source>
</evidence>
<dbReference type="GO" id="GO:0030992">
    <property type="term" value="C:intraciliary transport particle B"/>
    <property type="evidence" value="ECO:0007669"/>
    <property type="project" value="TreeGrafter"/>
</dbReference>
<feature type="compositionally biased region" description="Basic and acidic residues" evidence="8">
    <location>
        <begin position="40"/>
        <end position="49"/>
    </location>
</feature>
<comment type="similarity">
    <text evidence="2">Belongs to the IFT46 family.</text>
</comment>
<keyword evidence="6" id="KW-0206">Cytoskeleton</keyword>
<organism evidence="9 10">
    <name type="scientific">Scophthalmus maximus</name>
    <name type="common">Turbot</name>
    <name type="synonym">Psetta maxima</name>
    <dbReference type="NCBI Taxonomy" id="52904"/>
    <lineage>
        <taxon>Eukaryota</taxon>
        <taxon>Metazoa</taxon>
        <taxon>Chordata</taxon>
        <taxon>Craniata</taxon>
        <taxon>Vertebrata</taxon>
        <taxon>Euteleostomi</taxon>
        <taxon>Actinopterygii</taxon>
        <taxon>Neopterygii</taxon>
        <taxon>Teleostei</taxon>
        <taxon>Neoteleostei</taxon>
        <taxon>Acanthomorphata</taxon>
        <taxon>Carangaria</taxon>
        <taxon>Pleuronectiformes</taxon>
        <taxon>Pleuronectoidei</taxon>
        <taxon>Scophthalmidae</taxon>
        <taxon>Scophthalmus</taxon>
    </lineage>
</organism>
<feature type="compositionally biased region" description="Acidic residues" evidence="8">
    <location>
        <begin position="119"/>
        <end position="149"/>
    </location>
</feature>
<dbReference type="GO" id="GO:0060271">
    <property type="term" value="P:cilium assembly"/>
    <property type="evidence" value="ECO:0007669"/>
    <property type="project" value="TreeGrafter"/>
</dbReference>
<evidence type="ECO:0000256" key="5">
    <source>
        <dbReference type="ARBA" id="ARBA00023069"/>
    </source>
</evidence>
<dbReference type="GO" id="GO:0031514">
    <property type="term" value="C:motile cilium"/>
    <property type="evidence" value="ECO:0007669"/>
    <property type="project" value="TreeGrafter"/>
</dbReference>
<name>A0A2U9B0F0_SCOMX</name>
<keyword evidence="7" id="KW-0966">Cell projection</keyword>
<sequence>MNCTIRQNDYETVNSELPLITVQICLNSWFPMARPDPEEDTSRLLRDQQYDESLEVNDSEEVASVYRPSPRSPRQLQSRRSRGGRGLMSANSSSDEFDEDHKPSRAREPIGGQPGASPNEDEEEEEEEEEDDDEESDSDDTDDEDEPEQTPEGAYDPADYANLPVSTEVKELFQYITRYTPQSVELDHSLKPFIPDFIPAVGDIDAFLKVPRPDGKADGLGLVVLDEPSVKQSDPTVMSLWLSEDSKQHGATELKKVTSVARPESNPRAVDSWVESIGALHRSKPPASVQYGHAMPDIDSLMQEWPSELEELLGRVQLPPARLCGGLAQYVDVVCGMLDVPVHGSRVQSLHLLFSLYLEFRDSQHFTRRTHS</sequence>
<evidence type="ECO:0000313" key="10">
    <source>
        <dbReference type="Proteomes" id="UP000246464"/>
    </source>
</evidence>
<evidence type="ECO:0000313" key="9">
    <source>
        <dbReference type="EMBL" id="AWO97337.1"/>
    </source>
</evidence>
<evidence type="ECO:0000256" key="8">
    <source>
        <dbReference type="SAM" id="MobiDB-lite"/>
    </source>
</evidence>
<dbReference type="STRING" id="52904.ENSSMAP00000029730"/>
<evidence type="ECO:0000256" key="4">
    <source>
        <dbReference type="ARBA" id="ARBA00022490"/>
    </source>
</evidence>
<evidence type="ECO:0000256" key="6">
    <source>
        <dbReference type="ARBA" id="ARBA00023212"/>
    </source>
</evidence>
<dbReference type="GO" id="GO:0005815">
    <property type="term" value="C:microtubule organizing center"/>
    <property type="evidence" value="ECO:0007669"/>
    <property type="project" value="TreeGrafter"/>
</dbReference>
<reference evidence="9 10" key="1">
    <citation type="submission" date="2017-12" db="EMBL/GenBank/DDBJ databases">
        <title>Integrating genomic resources of turbot (Scophthalmus maximus) in depth evaluation of genetic and physical mapping variation across individuals.</title>
        <authorList>
            <person name="Martinez P."/>
        </authorList>
    </citation>
    <scope>NUCLEOTIDE SEQUENCE [LARGE SCALE GENOMIC DNA]</scope>
</reference>
<dbReference type="EMBL" id="CP026244">
    <property type="protein sequence ID" value="AWO97337.1"/>
    <property type="molecule type" value="Genomic_DNA"/>
</dbReference>
<dbReference type="InterPro" id="IPR022088">
    <property type="entry name" value="Intraflagellar_transp_cmplxB"/>
</dbReference>
<feature type="compositionally biased region" description="Low complexity" evidence="8">
    <location>
        <begin position="67"/>
        <end position="76"/>
    </location>
</feature>
<gene>
    <name evidence="9" type="ORF">SMAX5B_004437</name>
</gene>
<keyword evidence="9" id="KW-0282">Flagellum</keyword>
<dbReference type="PANTHER" id="PTHR13376:SF0">
    <property type="entry name" value="INTRAFLAGELLAR TRANSPORT PROTEIN 46 HOMOLOG"/>
    <property type="match status" value="1"/>
</dbReference>
<feature type="region of interest" description="Disordered" evidence="8">
    <location>
        <begin position="34"/>
        <end position="162"/>
    </location>
</feature>
<keyword evidence="10" id="KW-1185">Reference proteome</keyword>
<dbReference type="Pfam" id="PF12317">
    <property type="entry name" value="IFT46_B_C"/>
    <property type="match status" value="1"/>
</dbReference>
<dbReference type="AlphaFoldDB" id="A0A2U9B0F0"/>
<accession>A0A2U9B0F0</accession>
<evidence type="ECO:0000256" key="2">
    <source>
        <dbReference type="ARBA" id="ARBA00007700"/>
    </source>
</evidence>
<comment type="subcellular location">
    <subcellularLocation>
        <location evidence="1">Cytoplasm</location>
        <location evidence="1">Cytoskeleton</location>
        <location evidence="1">Cilium basal body</location>
    </subcellularLocation>
</comment>
<evidence type="ECO:0000256" key="1">
    <source>
        <dbReference type="ARBA" id="ARBA00004120"/>
    </source>
</evidence>
<dbReference type="Proteomes" id="UP000246464">
    <property type="component" value="Chromosome 2"/>
</dbReference>
<dbReference type="PANTHER" id="PTHR13376">
    <property type="entry name" value="INTRAFLAGELLAR TRANSPORT PROTEIN 46 HOMOLOG"/>
    <property type="match status" value="1"/>
</dbReference>
<feature type="compositionally biased region" description="Basic and acidic residues" evidence="8">
    <location>
        <begin position="99"/>
        <end position="108"/>
    </location>
</feature>
<feature type="compositionally biased region" description="Acidic residues" evidence="8">
    <location>
        <begin position="50"/>
        <end position="61"/>
    </location>
</feature>
<keyword evidence="4" id="KW-0963">Cytoplasm</keyword>
<proteinExistence type="inferred from homology"/>
<dbReference type="GO" id="GO:0042073">
    <property type="term" value="P:intraciliary transport"/>
    <property type="evidence" value="ECO:0007669"/>
    <property type="project" value="InterPro"/>
</dbReference>
<protein>
    <recommendedName>
        <fullName evidence="3">Intraflagellar transport protein 46 homolog</fullName>
    </recommendedName>
</protein>